<evidence type="ECO:0000313" key="5">
    <source>
        <dbReference type="EMBL" id="MEP1059637.1"/>
    </source>
</evidence>
<comment type="caution">
    <text evidence="5">The sequence shown here is derived from an EMBL/GenBank/DDBJ whole genome shotgun (WGS) entry which is preliminary data.</text>
</comment>
<gene>
    <name evidence="5" type="ORF">NDI38_14425</name>
</gene>
<dbReference type="Gene3D" id="2.40.30.90">
    <property type="entry name" value="Bacterial fluorinating enzyme like"/>
    <property type="match status" value="1"/>
</dbReference>
<name>A0ABV0KK68_9CYAN</name>
<dbReference type="Gene3D" id="3.40.50.10790">
    <property type="entry name" value="S-adenosyl-l-methionine hydroxide adenosyltransferase, N-terminal"/>
    <property type="match status" value="1"/>
</dbReference>
<dbReference type="SUPFAM" id="SSF102522">
    <property type="entry name" value="Bacterial fluorinating enzyme, N-terminal domain"/>
    <property type="match status" value="1"/>
</dbReference>
<evidence type="ECO:0000256" key="2">
    <source>
        <dbReference type="ARBA" id="ARBA00024035"/>
    </source>
</evidence>
<dbReference type="InterPro" id="IPR023227">
    <property type="entry name" value="SAM_OH_AdoTrfase_C_sf"/>
</dbReference>
<dbReference type="RefSeq" id="WP_190452063.1">
    <property type="nucleotide sequence ID" value="NZ_JAMPLM010000012.1"/>
</dbReference>
<feature type="domain" description="S-adenosyl-l-methionine hydroxide adenosyltransferase C-terminal" evidence="4">
    <location>
        <begin position="210"/>
        <end position="285"/>
    </location>
</feature>
<proteinExistence type="inferred from homology"/>
<dbReference type="PIRSF" id="PIRSF006779">
    <property type="entry name" value="UCP006779"/>
    <property type="match status" value="1"/>
</dbReference>
<keyword evidence="1" id="KW-0949">S-adenosyl-L-methionine</keyword>
<dbReference type="InterPro" id="IPR023228">
    <property type="entry name" value="SAM_OH_AdoTrfase_N_sf"/>
</dbReference>
<evidence type="ECO:0000259" key="3">
    <source>
        <dbReference type="Pfam" id="PF01887"/>
    </source>
</evidence>
<sequence length="298" mass="31613">MEPSRVLTLLSDFGLSDPYVGMMKGAIAQVNASLTVIDLTHQIPPQDIALARFALMTAYPYFPAGTVHVAVVDPGVGGTRRAIAVAIGTVAAQPAGFLVGPDNGIFSGVFAAHPIIAAVSLTNSHYWRTPAPSVTFHGRDIFAPVGAHLASGVLLTEMGDRLEPETLVRLNVPVYRRLEHCRFRADNTEMPAAVLAEGGDVACSSYKLTGCIQAIDHFGNVITNIPEAQVSGKQWSLLINNVTLPGQHTYSDSPPGELLALVGSHGWVEVAVNGGNAQARLHLNRELAANRIEIVISC</sequence>
<organism evidence="5 6">
    <name type="scientific">Stenomitos frigidus AS-A4</name>
    <dbReference type="NCBI Taxonomy" id="2933935"/>
    <lineage>
        <taxon>Bacteria</taxon>
        <taxon>Bacillati</taxon>
        <taxon>Cyanobacteriota</taxon>
        <taxon>Cyanophyceae</taxon>
        <taxon>Leptolyngbyales</taxon>
        <taxon>Leptolyngbyaceae</taxon>
        <taxon>Stenomitos</taxon>
    </lineage>
</organism>
<evidence type="ECO:0000259" key="4">
    <source>
        <dbReference type="Pfam" id="PF20257"/>
    </source>
</evidence>
<dbReference type="PANTHER" id="PTHR35092">
    <property type="entry name" value="CHLORINASE MJ1651"/>
    <property type="match status" value="1"/>
</dbReference>
<dbReference type="Pfam" id="PF01887">
    <property type="entry name" value="SAM_HAT_N"/>
    <property type="match status" value="1"/>
</dbReference>
<evidence type="ECO:0000313" key="6">
    <source>
        <dbReference type="Proteomes" id="UP001476950"/>
    </source>
</evidence>
<accession>A0ABV0KK68</accession>
<dbReference type="InterPro" id="IPR002747">
    <property type="entry name" value="SAM_OH_AdoTrfase"/>
</dbReference>
<dbReference type="EMBL" id="JAMPLM010000012">
    <property type="protein sequence ID" value="MEP1059637.1"/>
    <property type="molecule type" value="Genomic_DNA"/>
</dbReference>
<keyword evidence="6" id="KW-1185">Reference proteome</keyword>
<dbReference type="SUPFAM" id="SSF101852">
    <property type="entry name" value="Bacterial fluorinating enzyme, C-terminal domain"/>
    <property type="match status" value="1"/>
</dbReference>
<dbReference type="PANTHER" id="PTHR35092:SF1">
    <property type="entry name" value="CHLORINASE MJ1651"/>
    <property type="match status" value="1"/>
</dbReference>
<dbReference type="InterPro" id="IPR046470">
    <property type="entry name" value="SAM_HAT_C"/>
</dbReference>
<dbReference type="InterPro" id="IPR046469">
    <property type="entry name" value="SAM_HAT_N"/>
</dbReference>
<evidence type="ECO:0000256" key="1">
    <source>
        <dbReference type="ARBA" id="ARBA00022691"/>
    </source>
</evidence>
<protein>
    <submittedName>
        <fullName evidence="5">SAM-dependent chlorinase/fluorinase</fullName>
    </submittedName>
</protein>
<comment type="similarity">
    <text evidence="2">Belongs to the SAM hydrolase / SAM-dependent halogenase family.</text>
</comment>
<dbReference type="Proteomes" id="UP001476950">
    <property type="component" value="Unassembled WGS sequence"/>
</dbReference>
<dbReference type="Pfam" id="PF20257">
    <property type="entry name" value="SAM_HAT_C"/>
    <property type="match status" value="1"/>
</dbReference>
<reference evidence="5 6" key="1">
    <citation type="submission" date="2022-04" db="EMBL/GenBank/DDBJ databases">
        <title>Positive selection, recombination, and allopatry shape intraspecific diversity of widespread and dominant cyanobacteria.</title>
        <authorList>
            <person name="Wei J."/>
            <person name="Shu W."/>
            <person name="Hu C."/>
        </authorList>
    </citation>
    <scope>NUCLEOTIDE SEQUENCE [LARGE SCALE GENOMIC DNA]</scope>
    <source>
        <strain evidence="5 6">AS-A4</strain>
    </source>
</reference>
<feature type="domain" description="S-adenosyl-l-methionine hydroxide adenosyltransferase N-terminal" evidence="3">
    <location>
        <begin position="7"/>
        <end position="159"/>
    </location>
</feature>